<name>B7PUB3_IXOSC</name>
<proteinExistence type="predicted"/>
<dbReference type="VEuPathDB" id="VectorBase:ISCI006934"/>
<dbReference type="VEuPathDB" id="VectorBase:ISCW006934"/>
<reference evidence="1 3" key="1">
    <citation type="submission" date="2008-03" db="EMBL/GenBank/DDBJ databases">
        <title>Annotation of Ixodes scapularis.</title>
        <authorList>
            <consortium name="Ixodes scapularis Genome Project Consortium"/>
            <person name="Caler E."/>
            <person name="Hannick L.I."/>
            <person name="Bidwell S."/>
            <person name="Joardar V."/>
            <person name="Thiagarajan M."/>
            <person name="Amedeo P."/>
            <person name="Galinsky K.J."/>
            <person name="Schobel S."/>
            <person name="Inman J."/>
            <person name="Hostetler J."/>
            <person name="Miller J."/>
            <person name="Hammond M."/>
            <person name="Megy K."/>
            <person name="Lawson D."/>
            <person name="Kodira C."/>
            <person name="Sutton G."/>
            <person name="Meyer J."/>
            <person name="Hill C.A."/>
            <person name="Birren B."/>
            <person name="Nene V."/>
            <person name="Collins F."/>
            <person name="Alarcon-Chaidez F."/>
            <person name="Wikel S."/>
            <person name="Strausberg R."/>
        </authorList>
    </citation>
    <scope>NUCLEOTIDE SEQUENCE [LARGE SCALE GENOMIC DNA]</scope>
    <source>
        <strain evidence="3">Wikel</strain>
        <strain evidence="1">Wikel colony</strain>
    </source>
</reference>
<evidence type="ECO:0000313" key="2">
    <source>
        <dbReference type="EnsemblMetazoa" id="ISCW006934-PA"/>
    </source>
</evidence>
<reference evidence="2" key="2">
    <citation type="submission" date="2020-05" db="UniProtKB">
        <authorList>
            <consortium name="EnsemblMetazoa"/>
        </authorList>
    </citation>
    <scope>IDENTIFICATION</scope>
    <source>
        <strain evidence="2">wikel</strain>
    </source>
</reference>
<organism>
    <name type="scientific">Ixodes scapularis</name>
    <name type="common">Black-legged tick</name>
    <name type="synonym">Deer tick</name>
    <dbReference type="NCBI Taxonomy" id="6945"/>
    <lineage>
        <taxon>Eukaryota</taxon>
        <taxon>Metazoa</taxon>
        <taxon>Ecdysozoa</taxon>
        <taxon>Arthropoda</taxon>
        <taxon>Chelicerata</taxon>
        <taxon>Arachnida</taxon>
        <taxon>Acari</taxon>
        <taxon>Parasitiformes</taxon>
        <taxon>Ixodida</taxon>
        <taxon>Ixodoidea</taxon>
        <taxon>Ixodidae</taxon>
        <taxon>Ixodinae</taxon>
        <taxon>Ixodes</taxon>
    </lineage>
</organism>
<accession>B7PUB3</accession>
<dbReference type="HOGENOM" id="CLU_2243199_0_0_1"/>
<dbReference type="AlphaFoldDB" id="B7PUB3"/>
<keyword evidence="3" id="KW-1185">Reference proteome</keyword>
<protein>
    <submittedName>
        <fullName evidence="1 2">Uncharacterized protein</fullName>
    </submittedName>
</protein>
<dbReference type="Proteomes" id="UP000001555">
    <property type="component" value="Unassembled WGS sequence"/>
</dbReference>
<evidence type="ECO:0000313" key="1">
    <source>
        <dbReference type="EMBL" id="EEC10185.1"/>
    </source>
</evidence>
<gene>
    <name evidence="1" type="ORF">IscW_ISCW006934</name>
</gene>
<dbReference type="InParanoid" id="B7PUB3"/>
<dbReference type="EMBL" id="DS791636">
    <property type="protein sequence ID" value="EEC10185.1"/>
    <property type="molecule type" value="Genomic_DNA"/>
</dbReference>
<evidence type="ECO:0000313" key="3">
    <source>
        <dbReference type="Proteomes" id="UP000001555"/>
    </source>
</evidence>
<feature type="non-terminal residue" evidence="1">
    <location>
        <position position="1"/>
    </location>
</feature>
<dbReference type="EMBL" id="ABJB010565671">
    <property type="status" value="NOT_ANNOTATED_CDS"/>
    <property type="molecule type" value="Genomic_DNA"/>
</dbReference>
<dbReference type="PaxDb" id="6945-B7PUB3"/>
<dbReference type="EnsemblMetazoa" id="ISCW006934-RA">
    <property type="protein sequence ID" value="ISCW006934-PA"/>
    <property type="gene ID" value="ISCW006934"/>
</dbReference>
<sequence length="105" mass="12671">TTIIKGLLNIIIIKSLCKGNNDYEPIKYNNIYELVKRNYYQNRDNNHEKHTLIIKEISAILLLQTTFRRNRMRLELKLQSRETKFRRSEISFFIDLHLIFKSLSN</sequence>